<evidence type="ECO:0000256" key="3">
    <source>
        <dbReference type="ARBA" id="ARBA00012736"/>
    </source>
</evidence>
<keyword evidence="14" id="KW-1185">Reference proteome</keyword>
<evidence type="ECO:0000256" key="7">
    <source>
        <dbReference type="ARBA" id="ARBA00023295"/>
    </source>
</evidence>
<evidence type="ECO:0000256" key="8">
    <source>
        <dbReference type="ARBA" id="ARBA00023316"/>
    </source>
</evidence>
<dbReference type="InterPro" id="IPR000743">
    <property type="entry name" value="Glyco_hydro_28"/>
</dbReference>
<evidence type="ECO:0000256" key="6">
    <source>
        <dbReference type="ARBA" id="ARBA00022801"/>
    </source>
</evidence>
<dbReference type="InterPro" id="IPR011050">
    <property type="entry name" value="Pectin_lyase_fold/virulence"/>
</dbReference>
<keyword evidence="5" id="KW-0964">Secreted</keyword>
<name>A0A1U8HV58_GOSHI</name>
<comment type="subcellular location">
    <subcellularLocation>
        <location evidence="1">Secreted</location>
        <location evidence="1">Cell wall</location>
    </subcellularLocation>
</comment>
<reference evidence="14" key="1">
    <citation type="journal article" date="2020" name="Nat. Genet.">
        <title>Genomic diversifications of five Gossypium allopolyploid species and their impact on cotton improvement.</title>
        <authorList>
            <person name="Chen Z.J."/>
            <person name="Sreedasyam A."/>
            <person name="Ando A."/>
            <person name="Song Q."/>
            <person name="De Santiago L.M."/>
            <person name="Hulse-Kemp A.M."/>
            <person name="Ding M."/>
            <person name="Ye W."/>
            <person name="Kirkbride R.C."/>
            <person name="Jenkins J."/>
            <person name="Plott C."/>
            <person name="Lovell J."/>
            <person name="Lin Y.M."/>
            <person name="Vaughn R."/>
            <person name="Liu B."/>
            <person name="Simpson S."/>
            <person name="Scheffler B.E."/>
            <person name="Wen L."/>
            <person name="Saski C.A."/>
            <person name="Grover C.E."/>
            <person name="Hu G."/>
            <person name="Conover J.L."/>
            <person name="Carlson J.W."/>
            <person name="Shu S."/>
            <person name="Boston L.B."/>
            <person name="Williams M."/>
            <person name="Peterson D.G."/>
            <person name="McGee K."/>
            <person name="Jones D.C."/>
            <person name="Wendel J.F."/>
            <person name="Stelly D.M."/>
            <person name="Grimwood J."/>
            <person name="Schmutz J."/>
        </authorList>
    </citation>
    <scope>NUCLEOTIDE SEQUENCE [LARGE SCALE GENOMIC DNA]</scope>
    <source>
        <strain evidence="14">cv. TM-1</strain>
    </source>
</reference>
<comment type="catalytic activity">
    <reaction evidence="9">
        <text>(1,4-alpha-D-galacturonosyl)n+m + H2O = (1,4-alpha-D-galacturonosyl)n + (1,4-alpha-D-galacturonosyl)m.</text>
        <dbReference type="EC" id="3.2.1.15"/>
    </reaction>
</comment>
<evidence type="ECO:0000313" key="15">
    <source>
        <dbReference type="RefSeq" id="XP_016669900.1"/>
    </source>
</evidence>
<dbReference type="KEGG" id="ghi:107889862"/>
<dbReference type="GO" id="GO:0004650">
    <property type="term" value="F:polygalacturonase activity"/>
    <property type="evidence" value="ECO:0007669"/>
    <property type="project" value="UniProtKB-EC"/>
</dbReference>
<evidence type="ECO:0000256" key="1">
    <source>
        <dbReference type="ARBA" id="ARBA00004191"/>
    </source>
</evidence>
<dbReference type="SMART" id="SM00710">
    <property type="entry name" value="PbH1"/>
    <property type="match status" value="5"/>
</dbReference>
<dbReference type="SUPFAM" id="SSF51126">
    <property type="entry name" value="Pectin lyase-like"/>
    <property type="match status" value="1"/>
</dbReference>
<evidence type="ECO:0000256" key="4">
    <source>
        <dbReference type="ARBA" id="ARBA00022512"/>
    </source>
</evidence>
<keyword evidence="7 12" id="KW-0326">Glycosidase</keyword>
<evidence type="ECO:0000256" key="2">
    <source>
        <dbReference type="ARBA" id="ARBA00008834"/>
    </source>
</evidence>
<accession>A0A1U8HV58</accession>
<evidence type="ECO:0000256" key="9">
    <source>
        <dbReference type="ARBA" id="ARBA00034074"/>
    </source>
</evidence>
<keyword evidence="4" id="KW-0134">Cell wall</keyword>
<dbReference type="STRING" id="3635.A0A1U8HV58"/>
<dbReference type="Pfam" id="PF00295">
    <property type="entry name" value="Glyco_hydro_28"/>
    <property type="match status" value="1"/>
</dbReference>
<dbReference type="RefSeq" id="XP_016669900.1">
    <property type="nucleotide sequence ID" value="XM_016814411.2"/>
</dbReference>
<comment type="function">
    <text evidence="10">May function in the depolymerization of the pectin in its walls during pollen tube elongation, or in that of the pistil during pollination.</text>
</comment>
<dbReference type="Gene3D" id="2.160.20.10">
    <property type="entry name" value="Single-stranded right-handed beta-helix, Pectin lyase-like"/>
    <property type="match status" value="1"/>
</dbReference>
<dbReference type="GO" id="GO:0005975">
    <property type="term" value="P:carbohydrate metabolic process"/>
    <property type="evidence" value="ECO:0007669"/>
    <property type="project" value="InterPro"/>
</dbReference>
<proteinExistence type="inferred from homology"/>
<evidence type="ECO:0000256" key="13">
    <source>
        <dbReference type="SAM" id="SignalP"/>
    </source>
</evidence>
<dbReference type="FunFam" id="2.160.20.10:FF:000004">
    <property type="entry name" value="Pectin lyase-like superfamily protein"/>
    <property type="match status" value="1"/>
</dbReference>
<organism evidence="14 15">
    <name type="scientific">Gossypium hirsutum</name>
    <name type="common">Upland cotton</name>
    <name type="synonym">Gossypium mexicanum</name>
    <dbReference type="NCBI Taxonomy" id="3635"/>
    <lineage>
        <taxon>Eukaryota</taxon>
        <taxon>Viridiplantae</taxon>
        <taxon>Streptophyta</taxon>
        <taxon>Embryophyta</taxon>
        <taxon>Tracheophyta</taxon>
        <taxon>Spermatophyta</taxon>
        <taxon>Magnoliopsida</taxon>
        <taxon>eudicotyledons</taxon>
        <taxon>Gunneridae</taxon>
        <taxon>Pentapetalae</taxon>
        <taxon>rosids</taxon>
        <taxon>malvids</taxon>
        <taxon>Malvales</taxon>
        <taxon>Malvaceae</taxon>
        <taxon>Malvoideae</taxon>
        <taxon>Gossypium</taxon>
    </lineage>
</organism>
<dbReference type="InterPro" id="IPR006626">
    <property type="entry name" value="PbH1"/>
</dbReference>
<dbReference type="PaxDb" id="3635-A0A1U8HV58"/>
<dbReference type="AlphaFoldDB" id="A0A1U8HV58"/>
<dbReference type="GeneID" id="107889862"/>
<reference evidence="15" key="2">
    <citation type="submission" date="2025-08" db="UniProtKB">
        <authorList>
            <consortium name="RefSeq"/>
        </authorList>
    </citation>
    <scope>IDENTIFICATION</scope>
</reference>
<evidence type="ECO:0000256" key="5">
    <source>
        <dbReference type="ARBA" id="ARBA00022525"/>
    </source>
</evidence>
<evidence type="ECO:0000256" key="12">
    <source>
        <dbReference type="RuleBase" id="RU361169"/>
    </source>
</evidence>
<keyword evidence="8" id="KW-0961">Cell wall biogenesis/degradation</keyword>
<dbReference type="EC" id="3.2.1.15" evidence="3"/>
<feature type="signal peptide" evidence="13">
    <location>
        <begin position="1"/>
        <end position="19"/>
    </location>
</feature>
<comment type="similarity">
    <text evidence="2 12">Belongs to the glycosyl hydrolase 28 family.</text>
</comment>
<dbReference type="OrthoDB" id="187139at2759"/>
<evidence type="ECO:0000256" key="11">
    <source>
        <dbReference type="ARBA" id="ARBA00070098"/>
    </source>
</evidence>
<gene>
    <name evidence="15" type="primary">LOC107889862</name>
</gene>
<protein>
    <recommendedName>
        <fullName evidence="11">Polygalacturonase</fullName>
        <ecNumber evidence="3">3.2.1.15</ecNumber>
    </recommendedName>
</protein>
<keyword evidence="6 12" id="KW-0378">Hydrolase</keyword>
<feature type="chain" id="PRO_5010579544" description="Polygalacturonase" evidence="13">
    <location>
        <begin position="20"/>
        <end position="436"/>
    </location>
</feature>
<evidence type="ECO:0000313" key="14">
    <source>
        <dbReference type="Proteomes" id="UP000818029"/>
    </source>
</evidence>
<dbReference type="GO" id="GO:0071555">
    <property type="term" value="P:cell wall organization"/>
    <property type="evidence" value="ECO:0007669"/>
    <property type="project" value="UniProtKB-KW"/>
</dbReference>
<dbReference type="InterPro" id="IPR012334">
    <property type="entry name" value="Pectin_lyas_fold"/>
</dbReference>
<dbReference type="Proteomes" id="UP000818029">
    <property type="component" value="Chromosome A09"/>
</dbReference>
<dbReference type="PANTHER" id="PTHR31375">
    <property type="match status" value="1"/>
</dbReference>
<sequence length="436" mass="47281">MALQIVFFSIFFFVSFTIAQGVRTLNVKNYGAIADGRTDNKKAFLRAWNDACYQNGGSIVYIPKGVYMVGSVEFAGPCRGPIMFLISGDLKAPNGPYSNVEKWIGFQHVNNLIVKGGGTLDGQGPSAWPYNKCQKTNNCDPLPISIKFDFVTNSRIESIRSVNSKNVHLAIYGCNNVNVSKVDLLAPADSPNTDGIKISRSADIRITNSRIRTGDDCIAIISGSSNIDVSYVYCGPGHGISIGSLGKYKNEENVNGVTVRKCTLNGTDNGVRIKSWESPYAITASKFLFQDIFMENVRNPIIVDQTYCPHSPCNQETASHVQIQDVTYRNIWGTSSSQVAVSFECSKKFPCKNIVMTDVNLASVGGEVFSASEKKGGASLFSLAKARIRQGDCRGISAGHRHRPQYTAQVDALTGAVEWVANWHGAIGQGSEAAVA</sequence>
<keyword evidence="13" id="KW-0732">Signal</keyword>
<evidence type="ECO:0000256" key="10">
    <source>
        <dbReference type="ARBA" id="ARBA00060133"/>
    </source>
</evidence>